<comment type="caution">
    <text evidence="2">The sequence shown here is derived from an EMBL/GenBank/DDBJ whole genome shotgun (WGS) entry which is preliminary data.</text>
</comment>
<evidence type="ECO:0008006" key="4">
    <source>
        <dbReference type="Google" id="ProtNLM"/>
    </source>
</evidence>
<evidence type="ECO:0000256" key="1">
    <source>
        <dbReference type="SAM" id="Coils"/>
    </source>
</evidence>
<dbReference type="AlphaFoldDB" id="A0A5C6CJU7"/>
<dbReference type="OrthoDB" id="5417073at2"/>
<dbReference type="Gene3D" id="2.30.30.700">
    <property type="entry name" value="SLA1 homology domain 1"/>
    <property type="match status" value="1"/>
</dbReference>
<dbReference type="EMBL" id="SJPT01000002">
    <property type="protein sequence ID" value="TWU24870.1"/>
    <property type="molecule type" value="Genomic_DNA"/>
</dbReference>
<reference evidence="2 3" key="1">
    <citation type="submission" date="2019-02" db="EMBL/GenBank/DDBJ databases">
        <title>Deep-cultivation of Planctomycetes and their phenomic and genomic characterization uncovers novel biology.</title>
        <authorList>
            <person name="Wiegand S."/>
            <person name="Jogler M."/>
            <person name="Boedeker C."/>
            <person name="Pinto D."/>
            <person name="Vollmers J."/>
            <person name="Rivas-Marin E."/>
            <person name="Kohn T."/>
            <person name="Peeters S.H."/>
            <person name="Heuer A."/>
            <person name="Rast P."/>
            <person name="Oberbeckmann S."/>
            <person name="Bunk B."/>
            <person name="Jeske O."/>
            <person name="Meyerdierks A."/>
            <person name="Storesund J.E."/>
            <person name="Kallscheuer N."/>
            <person name="Luecker S."/>
            <person name="Lage O.M."/>
            <person name="Pohl T."/>
            <person name="Merkel B.J."/>
            <person name="Hornburger P."/>
            <person name="Mueller R.-W."/>
            <person name="Bruemmer F."/>
            <person name="Labrenz M."/>
            <person name="Spormann A.M."/>
            <person name="Op Den Camp H."/>
            <person name="Overmann J."/>
            <person name="Amann R."/>
            <person name="Jetten M.S.M."/>
            <person name="Mascher T."/>
            <person name="Medema M.H."/>
            <person name="Devos D.P."/>
            <person name="Kaster A.-K."/>
            <person name="Ovreas L."/>
            <person name="Rohde M."/>
            <person name="Galperin M.Y."/>
            <person name="Jogler C."/>
        </authorList>
    </citation>
    <scope>NUCLEOTIDE SEQUENCE [LARGE SCALE GENOMIC DNA]</scope>
    <source>
        <strain evidence="2 3">Pla52o</strain>
    </source>
</reference>
<evidence type="ECO:0000313" key="2">
    <source>
        <dbReference type="EMBL" id="TWU24870.1"/>
    </source>
</evidence>
<sequence>MSDAERAAGGAAGGCLTLMLLCGGCLGISALFSPSDYDQHTTPVTTQLRVVDEEKEEKEEPKDAAQIYAESMYDLEVLTYEQEHREWEELAKNEDELAQELEVKKYELDSLPVPEAPKPQTERTWTALGSNITTKATLVDTDNENVTLRKTDGQTVSVKKEILVGGDRAFVQSFWEKRKKSEELLAEYHTESNSLSTMIEELEAKLSKAGSKPVPPDKERIFEVVQAEFREREQEERRLQAEMKREADARIAVRQREADARKGREDRITRQFNSWNGSHINVVKAVKRQMNDAGSFEHVETRYRDHGDSLTIFMEFRGKNAYGGKILSNVTAKVDMKGNVLSLSSF</sequence>
<name>A0A5C6CJU7_9BACT</name>
<dbReference type="RefSeq" id="WP_146593611.1">
    <property type="nucleotide sequence ID" value="NZ_SJPT01000002.1"/>
</dbReference>
<evidence type="ECO:0000313" key="3">
    <source>
        <dbReference type="Proteomes" id="UP000316304"/>
    </source>
</evidence>
<accession>A0A5C6CJU7</accession>
<gene>
    <name evidence="2" type="ORF">Pla52o_11650</name>
</gene>
<keyword evidence="3" id="KW-1185">Reference proteome</keyword>
<organism evidence="2 3">
    <name type="scientific">Novipirellula galeiformis</name>
    <dbReference type="NCBI Taxonomy" id="2528004"/>
    <lineage>
        <taxon>Bacteria</taxon>
        <taxon>Pseudomonadati</taxon>
        <taxon>Planctomycetota</taxon>
        <taxon>Planctomycetia</taxon>
        <taxon>Pirellulales</taxon>
        <taxon>Pirellulaceae</taxon>
        <taxon>Novipirellula</taxon>
    </lineage>
</organism>
<proteinExistence type="predicted"/>
<protein>
    <recommendedName>
        <fullName evidence="4">SLA1 homology domain-containing protein</fullName>
    </recommendedName>
</protein>
<keyword evidence="1" id="KW-0175">Coiled coil</keyword>
<dbReference type="Proteomes" id="UP000316304">
    <property type="component" value="Unassembled WGS sequence"/>
</dbReference>
<feature type="coiled-coil region" evidence="1">
    <location>
        <begin position="185"/>
        <end position="245"/>
    </location>
</feature>